<dbReference type="InterPro" id="IPR036291">
    <property type="entry name" value="NAD(P)-bd_dom_sf"/>
</dbReference>
<reference evidence="12 13" key="1">
    <citation type="submission" date="2020-08" db="EMBL/GenBank/DDBJ databases">
        <title>Genomic Encyclopedia of Type Strains, Phase IV (KMG-IV): sequencing the most valuable type-strain genomes for metagenomic binning, comparative biology and taxonomic classification.</title>
        <authorList>
            <person name="Goeker M."/>
        </authorList>
    </citation>
    <scope>NUCLEOTIDE SEQUENCE [LARGE SCALE GENOMIC DNA]</scope>
    <source>
        <strain evidence="12 13">DSM 22071</strain>
    </source>
</reference>
<dbReference type="GO" id="GO:0015940">
    <property type="term" value="P:pantothenate biosynthetic process"/>
    <property type="evidence" value="ECO:0007669"/>
    <property type="project" value="UniProtKB-UniPathway"/>
</dbReference>
<dbReference type="InterPro" id="IPR003710">
    <property type="entry name" value="ApbA"/>
</dbReference>
<dbReference type="Pfam" id="PF02558">
    <property type="entry name" value="ApbA"/>
    <property type="match status" value="1"/>
</dbReference>
<dbReference type="InterPro" id="IPR051402">
    <property type="entry name" value="KPR-Related"/>
</dbReference>
<dbReference type="InterPro" id="IPR013332">
    <property type="entry name" value="KPR_N"/>
</dbReference>
<dbReference type="InterPro" id="IPR013752">
    <property type="entry name" value="KPA_reductase"/>
</dbReference>
<evidence type="ECO:0000313" key="12">
    <source>
        <dbReference type="EMBL" id="MBB5020866.1"/>
    </source>
</evidence>
<comment type="caution">
    <text evidence="12">The sequence shown here is derived from an EMBL/GenBank/DDBJ whole genome shotgun (WGS) entry which is preliminary data.</text>
</comment>
<dbReference type="GO" id="GO:0005737">
    <property type="term" value="C:cytoplasm"/>
    <property type="evidence" value="ECO:0007669"/>
    <property type="project" value="TreeGrafter"/>
</dbReference>
<evidence type="ECO:0000256" key="3">
    <source>
        <dbReference type="ARBA" id="ARBA00013014"/>
    </source>
</evidence>
<dbReference type="InterPro" id="IPR013328">
    <property type="entry name" value="6PGD_dom2"/>
</dbReference>
<evidence type="ECO:0000256" key="1">
    <source>
        <dbReference type="ARBA" id="ARBA00004994"/>
    </source>
</evidence>
<comment type="function">
    <text evidence="9">Catalyzes the NADPH-dependent reduction of ketopantoate into pantoic acid.</text>
</comment>
<evidence type="ECO:0000256" key="2">
    <source>
        <dbReference type="ARBA" id="ARBA00007870"/>
    </source>
</evidence>
<keyword evidence="6 9" id="KW-0560">Oxidoreductase</keyword>
<evidence type="ECO:0000256" key="9">
    <source>
        <dbReference type="RuleBase" id="RU362068"/>
    </source>
</evidence>
<dbReference type="AlphaFoldDB" id="A0A7W8DFW6"/>
<feature type="domain" description="Ketopantoate reductase N-terminal" evidence="10">
    <location>
        <begin position="6"/>
        <end position="155"/>
    </location>
</feature>
<dbReference type="Proteomes" id="UP000528322">
    <property type="component" value="Unassembled WGS sequence"/>
</dbReference>
<keyword evidence="5 9" id="KW-0521">NADP</keyword>
<evidence type="ECO:0000256" key="8">
    <source>
        <dbReference type="ARBA" id="ARBA00048793"/>
    </source>
</evidence>
<sequence>MKRISILVCGAGAIGCYYGSKLHQGGAQVSFVTPGDTHLLQDTGIYIESLNEKPYHFFPYEVINPGQTLSHTPDYVIVTTKVLPHIDTVEVVRPYLNPHTTIVLLQNGIDIEHPFSQAFPNHELIRILAFVCVSRQSIGNVLHQDYGKIAMGNYPKGTSSRAQQLAQSFEKGGVECELSDQVQLACWKKLSWNAAFNPVSVLARGADTKTMLNDPECRQLIESIMGEVVSIAAHTGYDLPSSLIEEQLKNTDAMVPYKTSMLLDYENGRPMEIDAIVGNALRVARRHNVPAPRLQSLYGLLRLY</sequence>
<dbReference type="PANTHER" id="PTHR21708:SF26">
    <property type="entry name" value="2-DEHYDROPANTOATE 2-REDUCTASE"/>
    <property type="match status" value="1"/>
</dbReference>
<evidence type="ECO:0000256" key="7">
    <source>
        <dbReference type="ARBA" id="ARBA00032024"/>
    </source>
</evidence>
<comment type="catalytic activity">
    <reaction evidence="8 9">
        <text>(R)-pantoate + NADP(+) = 2-dehydropantoate + NADPH + H(+)</text>
        <dbReference type="Rhea" id="RHEA:16233"/>
        <dbReference type="ChEBI" id="CHEBI:11561"/>
        <dbReference type="ChEBI" id="CHEBI:15378"/>
        <dbReference type="ChEBI" id="CHEBI:15980"/>
        <dbReference type="ChEBI" id="CHEBI:57783"/>
        <dbReference type="ChEBI" id="CHEBI:58349"/>
        <dbReference type="EC" id="1.1.1.169"/>
    </reaction>
</comment>
<dbReference type="Pfam" id="PF08546">
    <property type="entry name" value="ApbA_C"/>
    <property type="match status" value="1"/>
</dbReference>
<protein>
    <recommendedName>
        <fullName evidence="4 9">2-dehydropantoate 2-reductase</fullName>
        <ecNumber evidence="3 9">1.1.1.169</ecNumber>
    </recommendedName>
    <alternativeName>
        <fullName evidence="7 9">Ketopantoate reductase</fullName>
    </alternativeName>
</protein>
<dbReference type="SUPFAM" id="SSF51735">
    <property type="entry name" value="NAD(P)-binding Rossmann-fold domains"/>
    <property type="match status" value="1"/>
</dbReference>
<accession>A0A7W8DFW6</accession>
<evidence type="ECO:0000259" key="10">
    <source>
        <dbReference type="Pfam" id="PF02558"/>
    </source>
</evidence>
<dbReference type="Gene3D" id="3.40.50.720">
    <property type="entry name" value="NAD(P)-binding Rossmann-like Domain"/>
    <property type="match status" value="1"/>
</dbReference>
<evidence type="ECO:0000313" key="13">
    <source>
        <dbReference type="Proteomes" id="UP000528322"/>
    </source>
</evidence>
<dbReference type="RefSeq" id="WP_183728439.1">
    <property type="nucleotide sequence ID" value="NZ_JACHID010000001.1"/>
</dbReference>
<keyword evidence="9" id="KW-0566">Pantothenate biosynthesis</keyword>
<comment type="similarity">
    <text evidence="2 9">Belongs to the ketopantoate reductase family.</text>
</comment>
<feature type="domain" description="Ketopantoate reductase C-terminal" evidence="11">
    <location>
        <begin position="182"/>
        <end position="303"/>
    </location>
</feature>
<evidence type="ECO:0000256" key="6">
    <source>
        <dbReference type="ARBA" id="ARBA00023002"/>
    </source>
</evidence>
<dbReference type="Gene3D" id="1.10.1040.10">
    <property type="entry name" value="N-(1-d-carboxylethyl)-l-norvaline Dehydrogenase, domain 2"/>
    <property type="match status" value="1"/>
</dbReference>
<dbReference type="EMBL" id="JACHID010000001">
    <property type="protein sequence ID" value="MBB5020866.1"/>
    <property type="molecule type" value="Genomic_DNA"/>
</dbReference>
<organism evidence="12 13">
    <name type="scientific">Desulfurispira natronophila</name>
    <dbReference type="NCBI Taxonomy" id="682562"/>
    <lineage>
        <taxon>Bacteria</taxon>
        <taxon>Pseudomonadati</taxon>
        <taxon>Chrysiogenota</taxon>
        <taxon>Chrysiogenia</taxon>
        <taxon>Chrysiogenales</taxon>
        <taxon>Chrysiogenaceae</taxon>
        <taxon>Desulfurispira</taxon>
    </lineage>
</organism>
<dbReference type="UniPathway" id="UPA00028">
    <property type="reaction ID" value="UER00004"/>
</dbReference>
<dbReference type="EC" id="1.1.1.169" evidence="3 9"/>
<keyword evidence="13" id="KW-1185">Reference proteome</keyword>
<evidence type="ECO:0000259" key="11">
    <source>
        <dbReference type="Pfam" id="PF08546"/>
    </source>
</evidence>
<dbReference type="NCBIfam" id="TIGR00745">
    <property type="entry name" value="apbA_panE"/>
    <property type="match status" value="1"/>
</dbReference>
<dbReference type="SUPFAM" id="SSF48179">
    <property type="entry name" value="6-phosphogluconate dehydrogenase C-terminal domain-like"/>
    <property type="match status" value="1"/>
</dbReference>
<dbReference type="FunFam" id="1.10.1040.10:FF:000017">
    <property type="entry name" value="2-dehydropantoate 2-reductase"/>
    <property type="match status" value="1"/>
</dbReference>
<evidence type="ECO:0000256" key="4">
    <source>
        <dbReference type="ARBA" id="ARBA00019465"/>
    </source>
</evidence>
<evidence type="ECO:0000256" key="5">
    <source>
        <dbReference type="ARBA" id="ARBA00022857"/>
    </source>
</evidence>
<comment type="pathway">
    <text evidence="1 9">Cofactor biosynthesis; (R)-pantothenate biosynthesis; (R)-pantoate from 3-methyl-2-oxobutanoate: step 2/2.</text>
</comment>
<dbReference type="GO" id="GO:0008677">
    <property type="term" value="F:2-dehydropantoate 2-reductase activity"/>
    <property type="evidence" value="ECO:0007669"/>
    <property type="project" value="UniProtKB-EC"/>
</dbReference>
<dbReference type="InterPro" id="IPR008927">
    <property type="entry name" value="6-PGluconate_DH-like_C_sf"/>
</dbReference>
<proteinExistence type="inferred from homology"/>
<name>A0A7W8DFW6_9BACT</name>
<gene>
    <name evidence="12" type="ORF">HNR37_000169</name>
</gene>
<dbReference type="PROSITE" id="PS51257">
    <property type="entry name" value="PROKAR_LIPOPROTEIN"/>
    <property type="match status" value="1"/>
</dbReference>
<dbReference type="PANTHER" id="PTHR21708">
    <property type="entry name" value="PROBABLE 2-DEHYDROPANTOATE 2-REDUCTASE"/>
    <property type="match status" value="1"/>
</dbReference>